<gene>
    <name evidence="1" type="ORF">KHA90_24140</name>
</gene>
<dbReference type="Pfam" id="PF14091">
    <property type="entry name" value="DUF4269"/>
    <property type="match status" value="1"/>
</dbReference>
<proteinExistence type="predicted"/>
<evidence type="ECO:0000313" key="2">
    <source>
        <dbReference type="Proteomes" id="UP000722625"/>
    </source>
</evidence>
<dbReference type="RefSeq" id="WP_213307914.1">
    <property type="nucleotide sequence ID" value="NZ_JAGYVZ010000044.1"/>
</dbReference>
<sequence length="183" mass="21362">MDIDFHKLEYLKAGTNRQILTYNIITNNKIFLKLKKFEPFLAGTIPINIDIESSDIDIICYYDNKIEFINTITKYFKIEKGFNCKEIMVLNEAAIVATFVLENFEIEIFGQNIPIRQQFAYRHLIIENNLLIKFGEEFRQNVIRLKKQGIKTEPAFAILLGLEGDAYTELLKLENKEEIGDSR</sequence>
<protein>
    <submittedName>
        <fullName evidence="1">DUF4269 domain-containing protein</fullName>
    </submittedName>
</protein>
<organism evidence="1 2">
    <name type="scientific">Flavobacterium psychroterrae</name>
    <dbReference type="NCBI Taxonomy" id="2133767"/>
    <lineage>
        <taxon>Bacteria</taxon>
        <taxon>Pseudomonadati</taxon>
        <taxon>Bacteroidota</taxon>
        <taxon>Flavobacteriia</taxon>
        <taxon>Flavobacteriales</taxon>
        <taxon>Flavobacteriaceae</taxon>
        <taxon>Flavobacterium</taxon>
    </lineage>
</organism>
<evidence type="ECO:0000313" key="1">
    <source>
        <dbReference type="EMBL" id="MBS7234099.1"/>
    </source>
</evidence>
<name>A0ABS5PIG2_9FLAO</name>
<accession>A0ABS5PIG2</accession>
<comment type="caution">
    <text evidence="1">The sequence shown here is derived from an EMBL/GenBank/DDBJ whole genome shotgun (WGS) entry which is preliminary data.</text>
</comment>
<keyword evidence="2" id="KW-1185">Reference proteome</keyword>
<dbReference type="InterPro" id="IPR025365">
    <property type="entry name" value="DUF4269"/>
</dbReference>
<reference evidence="1 2" key="1">
    <citation type="journal article" date="2018" name="Int. J. Syst. Evol. Microbiol.">
        <title>Flavobacterium chryseum sp. nov. and Flavobacterium psychroterrae sp. nov., novel environmental bacteria isolated from Antarctica.</title>
        <authorList>
            <person name="Kralova S."/>
            <person name="Svec P."/>
            <person name="Busse H.J."/>
            <person name="Stankova E."/>
            <person name="Vaczi P."/>
            <person name="Sedlacek I."/>
        </authorList>
    </citation>
    <scope>NUCLEOTIDE SEQUENCE [LARGE SCALE GENOMIC DNA]</scope>
    <source>
        <strain evidence="1 2">CCM 8827</strain>
    </source>
</reference>
<dbReference type="EMBL" id="JAGYVZ010000044">
    <property type="protein sequence ID" value="MBS7234099.1"/>
    <property type="molecule type" value="Genomic_DNA"/>
</dbReference>
<dbReference type="Proteomes" id="UP000722625">
    <property type="component" value="Unassembled WGS sequence"/>
</dbReference>